<feature type="domain" description="Nucleolar protein 10-like N-terminal" evidence="9">
    <location>
        <begin position="1"/>
        <end position="364"/>
    </location>
</feature>
<organism evidence="10">
    <name type="scientific">Lygus hesperus</name>
    <name type="common">Western plant bug</name>
    <dbReference type="NCBI Taxonomy" id="30085"/>
    <lineage>
        <taxon>Eukaryota</taxon>
        <taxon>Metazoa</taxon>
        <taxon>Ecdysozoa</taxon>
        <taxon>Arthropoda</taxon>
        <taxon>Hexapoda</taxon>
        <taxon>Insecta</taxon>
        <taxon>Pterygota</taxon>
        <taxon>Neoptera</taxon>
        <taxon>Paraneoptera</taxon>
        <taxon>Hemiptera</taxon>
        <taxon>Heteroptera</taxon>
        <taxon>Panheteroptera</taxon>
        <taxon>Cimicomorpha</taxon>
        <taxon>Miridae</taxon>
        <taxon>Mirini</taxon>
        <taxon>Lygus</taxon>
    </lineage>
</organism>
<keyword evidence="3" id="KW-0853">WD repeat</keyword>
<dbReference type="InterPro" id="IPR056551">
    <property type="entry name" value="Beta-prop_NOL10_N"/>
</dbReference>
<dbReference type="FunFam" id="2.130.10.10:FF:000980">
    <property type="entry name" value="Nucleolar protein 10"/>
    <property type="match status" value="1"/>
</dbReference>
<dbReference type="InterPro" id="IPR036322">
    <property type="entry name" value="WD40_repeat_dom_sf"/>
</dbReference>
<evidence type="ECO:0000313" key="10">
    <source>
        <dbReference type="EMBL" id="JAQ10832.1"/>
    </source>
</evidence>
<dbReference type="Pfam" id="PF23098">
    <property type="entry name" value="Beta-prop_NOL10_N"/>
    <property type="match status" value="1"/>
</dbReference>
<evidence type="ECO:0000256" key="1">
    <source>
        <dbReference type="ARBA" id="ARBA00004604"/>
    </source>
</evidence>
<evidence type="ECO:0000259" key="8">
    <source>
        <dbReference type="Pfam" id="PF23097"/>
    </source>
</evidence>
<feature type="domain" description="Nucleolar protein 10-like second" evidence="8">
    <location>
        <begin position="369"/>
        <end position="417"/>
    </location>
</feature>
<dbReference type="GO" id="GO:0030686">
    <property type="term" value="C:90S preribosome"/>
    <property type="evidence" value="ECO:0007669"/>
    <property type="project" value="TreeGrafter"/>
</dbReference>
<accession>A0A146LVV4</accession>
<dbReference type="Pfam" id="PF08159">
    <property type="entry name" value="NUC153"/>
    <property type="match status" value="1"/>
</dbReference>
<feature type="region of interest" description="Disordered" evidence="6">
    <location>
        <begin position="627"/>
        <end position="675"/>
    </location>
</feature>
<evidence type="ECO:0000259" key="7">
    <source>
        <dbReference type="Pfam" id="PF08159"/>
    </source>
</evidence>
<dbReference type="PANTHER" id="PTHR14927:SF0">
    <property type="entry name" value="NUCLEOLAR PROTEIN 10"/>
    <property type="match status" value="1"/>
</dbReference>
<dbReference type="AlphaFoldDB" id="A0A146LVV4"/>
<dbReference type="Pfam" id="PF23097">
    <property type="entry name" value="NOL10_2nd"/>
    <property type="match status" value="1"/>
</dbReference>
<dbReference type="EMBL" id="GDHC01007264">
    <property type="protein sequence ID" value="JAQ11365.1"/>
    <property type="molecule type" value="Transcribed_RNA"/>
</dbReference>
<dbReference type="GO" id="GO:0000462">
    <property type="term" value="P:maturation of SSU-rRNA from tricistronic rRNA transcript (SSU-rRNA, 5.8S rRNA, LSU-rRNA)"/>
    <property type="evidence" value="ECO:0007669"/>
    <property type="project" value="TreeGrafter"/>
</dbReference>
<evidence type="ECO:0000259" key="9">
    <source>
        <dbReference type="Pfam" id="PF23098"/>
    </source>
</evidence>
<comment type="subcellular location">
    <subcellularLocation>
        <location evidence="1">Nucleus</location>
        <location evidence="1">Nucleolus</location>
    </subcellularLocation>
</comment>
<keyword evidence="4" id="KW-0677">Repeat</keyword>
<proteinExistence type="inferred from homology"/>
<dbReference type="PANTHER" id="PTHR14927">
    <property type="entry name" value="NUCLEOLAR PROTEIN 10"/>
    <property type="match status" value="1"/>
</dbReference>
<dbReference type="SUPFAM" id="SSF50978">
    <property type="entry name" value="WD40 repeat-like"/>
    <property type="match status" value="1"/>
</dbReference>
<protein>
    <submittedName>
        <fullName evidence="10">Nucleolar protein 10</fullName>
    </submittedName>
</protein>
<feature type="domain" description="NUC153" evidence="7">
    <location>
        <begin position="478"/>
        <end position="505"/>
    </location>
</feature>
<reference evidence="10" key="1">
    <citation type="journal article" date="2016" name="Gigascience">
        <title>De novo construction of an expanded transcriptome assembly for the western tarnished plant bug, Lygus hesperus.</title>
        <authorList>
            <person name="Tassone E.E."/>
            <person name="Geib S.M."/>
            <person name="Hall B."/>
            <person name="Fabrick J.A."/>
            <person name="Brent C.S."/>
            <person name="Hull J.J."/>
        </authorList>
    </citation>
    <scope>NUCLEOTIDE SEQUENCE</scope>
</reference>
<dbReference type="InterPro" id="IPR056550">
    <property type="entry name" value="NOL10_2nd"/>
</dbReference>
<dbReference type="InterPro" id="IPR015943">
    <property type="entry name" value="WD40/YVTN_repeat-like_dom_sf"/>
</dbReference>
<dbReference type="EMBL" id="GDHC01007797">
    <property type="protein sequence ID" value="JAQ10832.1"/>
    <property type="molecule type" value="Transcribed_RNA"/>
</dbReference>
<evidence type="ECO:0000313" key="11">
    <source>
        <dbReference type="EMBL" id="JAQ11365.1"/>
    </source>
</evidence>
<evidence type="ECO:0000256" key="5">
    <source>
        <dbReference type="ARBA" id="ARBA00023242"/>
    </source>
</evidence>
<dbReference type="GO" id="GO:0032040">
    <property type="term" value="C:small-subunit processome"/>
    <property type="evidence" value="ECO:0007669"/>
    <property type="project" value="TreeGrafter"/>
</dbReference>
<dbReference type="Gene3D" id="2.130.10.10">
    <property type="entry name" value="YVTN repeat-like/Quinoprotein amine dehydrogenase"/>
    <property type="match status" value="1"/>
</dbReference>
<dbReference type="InterPro" id="IPR012580">
    <property type="entry name" value="NUC153"/>
</dbReference>
<sequence>MQVSDPNNVKIYNLSSGKSMPEWLSDRKKRSLAKRDVDIRRRIELLQDFSMPDISNTVRISKDGHYILATGIYKPRVRCYEVDNLSMKFERCMDAEIVTFEVLSDDYTKLVFMQNDRHIEFHYAGGTYYKLRIPKFGRDMKYHYPSSDLLLSAAGSDIYRLNLERGQFLNSFTTEASEVNRLNINPVHQLITAGTKEGWVEAWDPRQKKRVGTLDCLASTLSEHTQVEGFPSITSLESLGPLTLGVGTATGQILLYDLRSDKPFLVKDHMYGYAIRDLTFQENYVLSLDSAILKIWDKDTGKIFTSIEAGQDTMFNSLCHVPNSGLIFMANESPKIQAYYIPQLGTAPKWCYFLDNLTEELEETSADVIYDDYKFVTKKELEELQISHLIGSKMLRGYMHGYFMSMKLYNRAKSMVQPFSYEEYKRKKIREKLEKESTSRIQLKNLPKINRDFALKLMDESKDPKKKKKATANELLGDSRFGAMFSNPDFQIDPTSEEYRLLNPVLSRLSATKKKELLKQQFTPVEDEIMEEKAASGDSDIWSSDEEEDKSWVKEVKAEHRAIAREKELQERKEKPKTKMYAIKEGTTFSAKVKDVTESVNRAALGERVHEGRGEEVRMLSSGTREMTFVSERKRKGATDPESLKKHRQERKQSFRPAPNTFKMPRNQMFRKKRR</sequence>
<gene>
    <name evidence="10" type="primary">nol10_1</name>
    <name evidence="11" type="synonym">nol10_3</name>
    <name evidence="11" type="ORF">g.77093</name>
    <name evidence="10" type="ORF">g.77095</name>
</gene>
<name>A0A146LVV4_LYGHE</name>
<evidence type="ECO:0000256" key="3">
    <source>
        <dbReference type="ARBA" id="ARBA00022574"/>
    </source>
</evidence>
<evidence type="ECO:0000256" key="6">
    <source>
        <dbReference type="SAM" id="MobiDB-lite"/>
    </source>
</evidence>
<keyword evidence="5" id="KW-0539">Nucleus</keyword>
<evidence type="ECO:0000256" key="2">
    <source>
        <dbReference type="ARBA" id="ARBA00005264"/>
    </source>
</evidence>
<comment type="similarity">
    <text evidence="2">Belongs to the WD repeat NOL10/ENP2 family.</text>
</comment>
<evidence type="ECO:0000256" key="4">
    <source>
        <dbReference type="ARBA" id="ARBA00022737"/>
    </source>
</evidence>
<dbReference type="InterPro" id="IPR040382">
    <property type="entry name" value="NOL10/Enp2"/>
</dbReference>